<dbReference type="STRING" id="988480.A0A075AN61"/>
<dbReference type="OrthoDB" id="2224399at2759"/>
<dbReference type="EMBL" id="KE561269">
    <property type="protein sequence ID" value="EPZ31240.1"/>
    <property type="molecule type" value="Genomic_DNA"/>
</dbReference>
<evidence type="ECO:0000313" key="1">
    <source>
        <dbReference type="EMBL" id="EPZ31240.1"/>
    </source>
</evidence>
<evidence type="ECO:0000313" key="4">
    <source>
        <dbReference type="Proteomes" id="UP000281549"/>
    </source>
</evidence>
<dbReference type="EMBL" id="ML006327">
    <property type="protein sequence ID" value="RKP16672.1"/>
    <property type="molecule type" value="Genomic_DNA"/>
</dbReference>
<sequence length="81" mass="9283">MSDKLKEILPFNLSPKMTIKDVVQLVGEPDKKGGSRMVPIWISYEDMGLQLDFVGSNWEDPNNPLSFVTIFQPLNEKFRVI</sequence>
<evidence type="ECO:0000313" key="3">
    <source>
        <dbReference type="Proteomes" id="UP000030755"/>
    </source>
</evidence>
<proteinExistence type="predicted"/>
<organism evidence="1 3">
    <name type="scientific">Rozella allomycis (strain CSF55)</name>
    <dbReference type="NCBI Taxonomy" id="988480"/>
    <lineage>
        <taxon>Eukaryota</taxon>
        <taxon>Fungi</taxon>
        <taxon>Fungi incertae sedis</taxon>
        <taxon>Cryptomycota</taxon>
        <taxon>Cryptomycota incertae sedis</taxon>
        <taxon>Rozella</taxon>
    </lineage>
</organism>
<dbReference type="AlphaFoldDB" id="A0A075AN61"/>
<accession>A0A075AN61</accession>
<gene>
    <name evidence="1" type="ORF">O9G_006321</name>
    <name evidence="2" type="ORF">ROZALSC1DRAFT_31441</name>
</gene>
<evidence type="ECO:0000313" key="2">
    <source>
        <dbReference type="EMBL" id="RKP16672.1"/>
    </source>
</evidence>
<dbReference type="Proteomes" id="UP000281549">
    <property type="component" value="Unassembled WGS sequence"/>
</dbReference>
<keyword evidence="3" id="KW-1185">Reference proteome</keyword>
<dbReference type="HOGENOM" id="CLU_2575215_0_0_1"/>
<name>A0A075AN61_ROZAC</name>
<reference evidence="2" key="3">
    <citation type="submission" date="2018-08" db="EMBL/GenBank/DDBJ databases">
        <title>Leveraging single-cell genomics to expand the Fungal Tree of Life.</title>
        <authorList>
            <consortium name="DOE Joint Genome Institute"/>
            <person name="Ahrendt S.R."/>
            <person name="Quandt C.A."/>
            <person name="Ciobanu D."/>
            <person name="Clum A."/>
            <person name="Salamov A."/>
            <person name="Andreopoulos B."/>
            <person name="Cheng J.-F."/>
            <person name="Woyke T."/>
            <person name="Pelin A."/>
            <person name="Henrissat B."/>
            <person name="Reynolds N."/>
            <person name="Benny G.L."/>
            <person name="Smith M.E."/>
            <person name="James T.Y."/>
            <person name="Grigoriev I.V."/>
        </authorList>
    </citation>
    <scope>NUCLEOTIDE SEQUENCE</scope>
    <source>
        <strain evidence="2">CSF55</strain>
    </source>
</reference>
<reference evidence="1 3" key="1">
    <citation type="journal article" date="2013" name="Curr. Biol.">
        <title>Shared signatures of parasitism and phylogenomics unite Cryptomycota and microsporidia.</title>
        <authorList>
            <person name="James T.Y."/>
            <person name="Pelin A."/>
            <person name="Bonen L."/>
            <person name="Ahrendt S."/>
            <person name="Sain D."/>
            <person name="Corradi N."/>
            <person name="Stajich J.E."/>
        </authorList>
    </citation>
    <scope>NUCLEOTIDE SEQUENCE [LARGE SCALE GENOMIC DNA]</scope>
    <source>
        <strain evidence="1 3">CSF55</strain>
        <strain evidence="1 3">CSF55</strain>
    </source>
</reference>
<dbReference type="Proteomes" id="UP000030755">
    <property type="component" value="Unassembled WGS sequence"/>
</dbReference>
<reference evidence="4" key="2">
    <citation type="journal article" date="2018" name="Nat. Microbiol.">
        <title>Leveraging single-cell genomics to expand the fungal tree of life.</title>
        <authorList>
            <person name="Ahrendt S.R."/>
            <person name="Quandt C.A."/>
            <person name="Ciobanu D."/>
            <person name="Clum A."/>
            <person name="Salamov A."/>
            <person name="Andreopoulos B."/>
            <person name="Cheng J.F."/>
            <person name="Woyke T."/>
            <person name="Pelin A."/>
            <person name="Henrissat B."/>
            <person name="Reynolds N.K."/>
            <person name="Benny G.L."/>
            <person name="Smith M.E."/>
            <person name="James T.Y."/>
            <person name="Grigoriev I.V."/>
        </authorList>
    </citation>
    <scope>NUCLEOTIDE SEQUENCE [LARGE SCALE GENOMIC DNA]</scope>
    <source>
        <strain evidence="4">CSF55</strain>
    </source>
</reference>
<protein>
    <submittedName>
        <fullName evidence="1">Uncharacterized protein</fullName>
    </submittedName>
</protein>